<keyword evidence="3" id="KW-1185">Reference proteome</keyword>
<name>A0A6G1JRW9_9PLEO</name>
<organism evidence="2 3">
    <name type="scientific">Pleomassaria siparia CBS 279.74</name>
    <dbReference type="NCBI Taxonomy" id="1314801"/>
    <lineage>
        <taxon>Eukaryota</taxon>
        <taxon>Fungi</taxon>
        <taxon>Dikarya</taxon>
        <taxon>Ascomycota</taxon>
        <taxon>Pezizomycotina</taxon>
        <taxon>Dothideomycetes</taxon>
        <taxon>Pleosporomycetidae</taxon>
        <taxon>Pleosporales</taxon>
        <taxon>Pleomassariaceae</taxon>
        <taxon>Pleomassaria</taxon>
    </lineage>
</organism>
<feature type="region of interest" description="Disordered" evidence="1">
    <location>
        <begin position="191"/>
        <end position="218"/>
    </location>
</feature>
<dbReference type="Proteomes" id="UP000799428">
    <property type="component" value="Unassembled WGS sequence"/>
</dbReference>
<feature type="region of interest" description="Disordered" evidence="1">
    <location>
        <begin position="1"/>
        <end position="20"/>
    </location>
</feature>
<feature type="compositionally biased region" description="Polar residues" evidence="1">
    <location>
        <begin position="1"/>
        <end position="11"/>
    </location>
</feature>
<dbReference type="AlphaFoldDB" id="A0A6G1JRW9"/>
<proteinExistence type="predicted"/>
<reference evidence="2" key="1">
    <citation type="journal article" date="2020" name="Stud. Mycol.">
        <title>101 Dothideomycetes genomes: a test case for predicting lifestyles and emergence of pathogens.</title>
        <authorList>
            <person name="Haridas S."/>
            <person name="Albert R."/>
            <person name="Binder M."/>
            <person name="Bloem J."/>
            <person name="Labutti K."/>
            <person name="Salamov A."/>
            <person name="Andreopoulos B."/>
            <person name="Baker S."/>
            <person name="Barry K."/>
            <person name="Bills G."/>
            <person name="Bluhm B."/>
            <person name="Cannon C."/>
            <person name="Castanera R."/>
            <person name="Culley D."/>
            <person name="Daum C."/>
            <person name="Ezra D."/>
            <person name="Gonzalez J."/>
            <person name="Henrissat B."/>
            <person name="Kuo A."/>
            <person name="Liang C."/>
            <person name="Lipzen A."/>
            <person name="Lutzoni F."/>
            <person name="Magnuson J."/>
            <person name="Mondo S."/>
            <person name="Nolan M."/>
            <person name="Ohm R."/>
            <person name="Pangilinan J."/>
            <person name="Park H.-J."/>
            <person name="Ramirez L."/>
            <person name="Alfaro M."/>
            <person name="Sun H."/>
            <person name="Tritt A."/>
            <person name="Yoshinaga Y."/>
            <person name="Zwiers L.-H."/>
            <person name="Turgeon B."/>
            <person name="Goodwin S."/>
            <person name="Spatafora J."/>
            <person name="Crous P."/>
            <person name="Grigoriev I."/>
        </authorList>
    </citation>
    <scope>NUCLEOTIDE SEQUENCE</scope>
    <source>
        <strain evidence="2">CBS 279.74</strain>
    </source>
</reference>
<evidence type="ECO:0000313" key="3">
    <source>
        <dbReference type="Proteomes" id="UP000799428"/>
    </source>
</evidence>
<evidence type="ECO:0000256" key="1">
    <source>
        <dbReference type="SAM" id="MobiDB-lite"/>
    </source>
</evidence>
<dbReference type="EMBL" id="MU005788">
    <property type="protein sequence ID" value="KAF2703250.1"/>
    <property type="molecule type" value="Genomic_DNA"/>
</dbReference>
<accession>A0A6G1JRW9</accession>
<feature type="compositionally biased region" description="Basic and acidic residues" evidence="1">
    <location>
        <begin position="208"/>
        <end position="218"/>
    </location>
</feature>
<evidence type="ECO:0000313" key="2">
    <source>
        <dbReference type="EMBL" id="KAF2703250.1"/>
    </source>
</evidence>
<sequence length="218" mass="25143">MSQNDMSQNGSAKHLEGTGELPTFEDWNHEHVVLEITMEKVYVNIRQLQRKLITSDNLSRTDIEVAELEMSLLLPNLLKLLDRHREIAIEHEKDRERLAKILQVSGRRKPAHFKTFAEWADGGFDLIRAYWEHGYEEWAIINARYIAATEGTDGQKTEWVNMPYDPEDERSFASRHSKCSVHACCRGEYKGPKTELVSTPHDPEDTEKETAEGPKELP</sequence>
<gene>
    <name evidence="2" type="ORF">K504DRAFT_451762</name>
</gene>
<protein>
    <submittedName>
        <fullName evidence="2">Uncharacterized protein</fullName>
    </submittedName>
</protein>